<evidence type="ECO:0000313" key="9">
    <source>
        <dbReference type="EMBL" id="ABM71565.1"/>
    </source>
</evidence>
<dbReference type="InterPro" id="IPR036034">
    <property type="entry name" value="PDZ_sf"/>
</dbReference>
<feature type="domain" description="PDZ" evidence="8">
    <location>
        <begin position="106"/>
        <end position="178"/>
    </location>
</feature>
<evidence type="ECO:0000313" key="10">
    <source>
        <dbReference type="Proteomes" id="UP000001589"/>
    </source>
</evidence>
<keyword evidence="7" id="KW-0812">Transmembrane</keyword>
<keyword evidence="4 6" id="KW-0378">Hydrolase</keyword>
<evidence type="ECO:0000256" key="4">
    <source>
        <dbReference type="ARBA" id="ARBA00022801"/>
    </source>
</evidence>
<feature type="transmembrane region" description="Helical" evidence="7">
    <location>
        <begin position="12"/>
        <end position="30"/>
    </location>
</feature>
<keyword evidence="3 6" id="KW-0645">Protease</keyword>
<sequence length="429" mass="47829">MNSSFNKFLIFKRWIIIIMICIFSTNFLHIQSVNALSDSRQFVLDAWTLINEGYYDPERLDEIQWKRIRQKTLQKQIETSDEAYSAIEDMLKPLEDPFTRILRPKDYELLKTSNFGSEINGVGLQLGKDEMTKKIKVISTLAGSPAEEAGIISGDVIDKVDGISSSELGLANTASKLRGESGTKVLVQITSMSDEIKEIDLERRSVDLRPVRTKRLRDDSHTIGYLRITQFSESVPKKIEEALEELKDKEVEGIILDLRNNSGGLVSSGIAVADSFLSEQPIVETKDRNGIKDAIISQKKTYFDGPMVTLVNKGTASASEILAGSLQDNERSTLIGEQTYGKGLIQSLKSLGDDSGIAITVASYLTPKGNNIQGTGITPDKLLDLPEAREYGNSEDKWVKNAEIYLNSLFDKNEVEETVNQLEKKDPEH</sequence>
<dbReference type="HOGENOM" id="CLU_017295_0_0_3"/>
<dbReference type="CDD" id="cd06782">
    <property type="entry name" value="cpPDZ_CPP-like"/>
    <property type="match status" value="1"/>
</dbReference>
<dbReference type="GO" id="GO:0030288">
    <property type="term" value="C:outer membrane-bounded periplasmic space"/>
    <property type="evidence" value="ECO:0007669"/>
    <property type="project" value="TreeGrafter"/>
</dbReference>
<dbReference type="eggNOG" id="COG0793">
    <property type="taxonomic scope" value="Bacteria"/>
</dbReference>
<dbReference type="OrthoDB" id="9812068at2"/>
<dbReference type="EMBL" id="CP000552">
    <property type="protein sequence ID" value="ABM71565.1"/>
    <property type="molecule type" value="Genomic_DNA"/>
</dbReference>
<dbReference type="GO" id="GO:0006508">
    <property type="term" value="P:proteolysis"/>
    <property type="evidence" value="ECO:0007669"/>
    <property type="project" value="UniProtKB-KW"/>
</dbReference>
<gene>
    <name evidence="9" type="ordered locus">P9515_03561</name>
</gene>
<evidence type="ECO:0000256" key="5">
    <source>
        <dbReference type="ARBA" id="ARBA00022825"/>
    </source>
</evidence>
<dbReference type="Proteomes" id="UP000001589">
    <property type="component" value="Chromosome"/>
</dbReference>
<accession>A2BUV4</accession>
<dbReference type="InterPro" id="IPR041489">
    <property type="entry name" value="PDZ_6"/>
</dbReference>
<reference evidence="9 10" key="1">
    <citation type="journal article" date="2007" name="PLoS Genet.">
        <title>Patterns and implications of gene gain and loss in the evolution of Prochlorococcus.</title>
        <authorList>
            <person name="Kettler G.C."/>
            <person name="Martiny A.C."/>
            <person name="Huang K."/>
            <person name="Zucker J."/>
            <person name="Coleman M.L."/>
            <person name="Rodrigue S."/>
            <person name="Chen F."/>
            <person name="Lapidus A."/>
            <person name="Ferriera S."/>
            <person name="Johnson J."/>
            <person name="Steglich C."/>
            <person name="Church G.M."/>
            <person name="Richardson P."/>
            <person name="Chisholm S.W."/>
        </authorList>
    </citation>
    <scope>NUCLEOTIDE SEQUENCE [LARGE SCALE GENOMIC DNA]</scope>
    <source>
        <strain evidence="9 10">MIT 9515</strain>
    </source>
</reference>
<dbReference type="EC" id="3.4.21.102" evidence="9"/>
<dbReference type="InterPro" id="IPR054628">
    <property type="entry name" value="Cterm_S41_CtpZ"/>
</dbReference>
<dbReference type="InterPro" id="IPR005151">
    <property type="entry name" value="Tail-specific_protease"/>
</dbReference>
<name>A2BUV4_PROM5</name>
<dbReference type="GO" id="GO:0007165">
    <property type="term" value="P:signal transduction"/>
    <property type="evidence" value="ECO:0007669"/>
    <property type="project" value="TreeGrafter"/>
</dbReference>
<dbReference type="STRING" id="167542.P9515_03561"/>
<dbReference type="PANTHER" id="PTHR32060:SF30">
    <property type="entry name" value="CARBOXY-TERMINAL PROCESSING PROTEASE CTPA"/>
    <property type="match status" value="1"/>
</dbReference>
<proteinExistence type="inferred from homology"/>
<keyword evidence="5 6" id="KW-0720">Serine protease</keyword>
<keyword evidence="7" id="KW-1133">Transmembrane helix</keyword>
<dbReference type="NCBIfam" id="TIGR00225">
    <property type="entry name" value="prc"/>
    <property type="match status" value="1"/>
</dbReference>
<dbReference type="Gene3D" id="2.30.42.10">
    <property type="match status" value="1"/>
</dbReference>
<keyword evidence="2" id="KW-0963">Cytoplasm</keyword>
<dbReference type="Gene3D" id="3.90.226.10">
    <property type="entry name" value="2-enoyl-CoA Hydratase, Chain A, domain 1"/>
    <property type="match status" value="1"/>
</dbReference>
<dbReference type="NCBIfam" id="NF045591">
    <property type="entry name" value="Cterm_S41_CtpZ"/>
    <property type="match status" value="1"/>
</dbReference>
<keyword evidence="7" id="KW-0472">Membrane</keyword>
<evidence type="ECO:0000256" key="7">
    <source>
        <dbReference type="SAM" id="Phobius"/>
    </source>
</evidence>
<dbReference type="SMART" id="SM00245">
    <property type="entry name" value="TSPc"/>
    <property type="match status" value="1"/>
</dbReference>
<evidence type="ECO:0000256" key="3">
    <source>
        <dbReference type="ARBA" id="ARBA00022670"/>
    </source>
</evidence>
<dbReference type="GeneID" id="60200358"/>
<dbReference type="InterPro" id="IPR001478">
    <property type="entry name" value="PDZ"/>
</dbReference>
<evidence type="ECO:0000256" key="2">
    <source>
        <dbReference type="ARBA" id="ARBA00022490"/>
    </source>
</evidence>
<evidence type="ECO:0000259" key="8">
    <source>
        <dbReference type="PROSITE" id="PS50106"/>
    </source>
</evidence>
<evidence type="ECO:0000256" key="1">
    <source>
        <dbReference type="ARBA" id="ARBA00009179"/>
    </source>
</evidence>
<dbReference type="SMART" id="SM00228">
    <property type="entry name" value="PDZ"/>
    <property type="match status" value="1"/>
</dbReference>
<evidence type="ECO:0000256" key="6">
    <source>
        <dbReference type="RuleBase" id="RU004404"/>
    </source>
</evidence>
<dbReference type="CDD" id="cd07560">
    <property type="entry name" value="Peptidase_S41_CPP"/>
    <property type="match status" value="1"/>
</dbReference>
<dbReference type="PANTHER" id="PTHR32060">
    <property type="entry name" value="TAIL-SPECIFIC PROTEASE"/>
    <property type="match status" value="1"/>
</dbReference>
<dbReference type="Gene3D" id="3.30.750.44">
    <property type="match status" value="1"/>
</dbReference>
<dbReference type="SUPFAM" id="SSF50156">
    <property type="entry name" value="PDZ domain-like"/>
    <property type="match status" value="1"/>
</dbReference>
<organism evidence="9 10">
    <name type="scientific">Prochlorococcus marinus (strain MIT 9515)</name>
    <dbReference type="NCBI Taxonomy" id="167542"/>
    <lineage>
        <taxon>Bacteria</taxon>
        <taxon>Bacillati</taxon>
        <taxon>Cyanobacteriota</taxon>
        <taxon>Cyanophyceae</taxon>
        <taxon>Synechococcales</taxon>
        <taxon>Prochlorococcaceae</taxon>
        <taxon>Prochlorococcus</taxon>
    </lineage>
</organism>
<dbReference type="RefSeq" id="WP_011819673.1">
    <property type="nucleotide sequence ID" value="NC_008817.1"/>
</dbReference>
<dbReference type="AlphaFoldDB" id="A2BUV4"/>
<dbReference type="GO" id="GO:0004252">
    <property type="term" value="F:serine-type endopeptidase activity"/>
    <property type="evidence" value="ECO:0007669"/>
    <property type="project" value="UniProtKB-EC"/>
</dbReference>
<dbReference type="Pfam" id="PF17820">
    <property type="entry name" value="PDZ_6"/>
    <property type="match status" value="1"/>
</dbReference>
<protein>
    <submittedName>
        <fullName evidence="9">Carboxyl-terminal protease</fullName>
        <ecNumber evidence="9">3.4.21.102</ecNumber>
    </submittedName>
</protein>
<dbReference type="Pfam" id="PF03572">
    <property type="entry name" value="Peptidase_S41"/>
    <property type="match status" value="1"/>
</dbReference>
<dbReference type="InterPro" id="IPR004447">
    <property type="entry name" value="Peptidase_S41A"/>
</dbReference>
<comment type="similarity">
    <text evidence="1 6">Belongs to the peptidase S41A family.</text>
</comment>
<dbReference type="PROSITE" id="PS50106">
    <property type="entry name" value="PDZ"/>
    <property type="match status" value="1"/>
</dbReference>
<dbReference type="InterPro" id="IPR029045">
    <property type="entry name" value="ClpP/crotonase-like_dom_sf"/>
</dbReference>
<dbReference type="SUPFAM" id="SSF52096">
    <property type="entry name" value="ClpP/crotonase"/>
    <property type="match status" value="1"/>
</dbReference>
<dbReference type="KEGG" id="pmc:P9515_03561"/>